<dbReference type="InterPro" id="IPR036366">
    <property type="entry name" value="PGBDSf"/>
</dbReference>
<evidence type="ECO:0000259" key="1">
    <source>
        <dbReference type="Pfam" id="PF01471"/>
    </source>
</evidence>
<evidence type="ECO:0000313" key="3">
    <source>
        <dbReference type="Proteomes" id="UP000220106"/>
    </source>
</evidence>
<feature type="domain" description="Peptidoglycan binding-like" evidence="1">
    <location>
        <begin position="142"/>
        <end position="196"/>
    </location>
</feature>
<dbReference type="InterPro" id="IPR036365">
    <property type="entry name" value="PGBD-like_sf"/>
</dbReference>
<evidence type="ECO:0000313" key="2">
    <source>
        <dbReference type="EMBL" id="PEJ27330.1"/>
    </source>
</evidence>
<protein>
    <recommendedName>
        <fullName evidence="1">Peptidoglycan binding-like domain-containing protein</fullName>
    </recommendedName>
</protein>
<dbReference type="EMBL" id="NUEQ01000101">
    <property type="protein sequence ID" value="PEJ27330.1"/>
    <property type="molecule type" value="Genomic_DNA"/>
</dbReference>
<sequence length="201" mass="22360">MFTILLFKEEMGISMKKSLIGVSTAGFIALQILLPTMTEASTTVKSNILTHYVNASDPYPGHVIKYGDQGPEVRKVQIQLNKNNVPISVDGIFGSITLKKVKEFQMRRHLNTDGIVGPSTWTALYQTEFPYPGHVIKIGDRGMNVTRIQARLNDAGGSIKVDGIFGLKTQVKVKEFQKKFGLQVDGIVGPETWDILFNYQE</sequence>
<name>A0AAX0RY43_9BACI</name>
<dbReference type="SUPFAM" id="SSF47090">
    <property type="entry name" value="PGBD-like"/>
    <property type="match status" value="2"/>
</dbReference>
<dbReference type="Gene3D" id="1.10.101.10">
    <property type="entry name" value="PGBD-like superfamily/PGBD"/>
    <property type="match status" value="2"/>
</dbReference>
<organism evidence="2 3">
    <name type="scientific">Peribacillus butanolivorans</name>
    <dbReference type="NCBI Taxonomy" id="421767"/>
    <lineage>
        <taxon>Bacteria</taxon>
        <taxon>Bacillati</taxon>
        <taxon>Bacillota</taxon>
        <taxon>Bacilli</taxon>
        <taxon>Bacillales</taxon>
        <taxon>Bacillaceae</taxon>
        <taxon>Peribacillus</taxon>
    </lineage>
</organism>
<dbReference type="Pfam" id="PF01471">
    <property type="entry name" value="PG_binding_1"/>
    <property type="match status" value="2"/>
</dbReference>
<dbReference type="Proteomes" id="UP000220106">
    <property type="component" value="Unassembled WGS sequence"/>
</dbReference>
<accession>A0AAX0RY43</accession>
<proteinExistence type="predicted"/>
<dbReference type="InterPro" id="IPR002477">
    <property type="entry name" value="Peptidoglycan-bd-like"/>
</dbReference>
<comment type="caution">
    <text evidence="2">The sequence shown here is derived from an EMBL/GenBank/DDBJ whole genome shotgun (WGS) entry which is preliminary data.</text>
</comment>
<reference evidence="2 3" key="1">
    <citation type="submission" date="2017-09" db="EMBL/GenBank/DDBJ databases">
        <title>Large-scale bioinformatics analysis of Bacillus genomes uncovers conserved roles of natural products in bacterial physiology.</title>
        <authorList>
            <consortium name="Agbiome Team Llc"/>
            <person name="Bleich R.M."/>
            <person name="Kirk G.J."/>
            <person name="Santa Maria K.C."/>
            <person name="Allen S.E."/>
            <person name="Farag S."/>
            <person name="Shank E.A."/>
            <person name="Bowers A."/>
        </authorList>
    </citation>
    <scope>NUCLEOTIDE SEQUENCE [LARGE SCALE GENOMIC DNA]</scope>
    <source>
        <strain evidence="2 3">AFS003229</strain>
    </source>
</reference>
<gene>
    <name evidence="2" type="ORF">CN689_23780</name>
</gene>
<feature type="domain" description="Peptidoglycan binding-like" evidence="1">
    <location>
        <begin position="69"/>
        <end position="124"/>
    </location>
</feature>
<dbReference type="AlphaFoldDB" id="A0AAX0RY43"/>